<dbReference type="Pfam" id="PF07452">
    <property type="entry name" value="CHRD"/>
    <property type="match status" value="1"/>
</dbReference>
<dbReference type="Proteomes" id="UP000510888">
    <property type="component" value="Chromosome 1"/>
</dbReference>
<proteinExistence type="predicted"/>
<dbReference type="SMART" id="SM00754">
    <property type="entry name" value="CHRD"/>
    <property type="match status" value="1"/>
</dbReference>
<dbReference type="KEGG" id="plad:PPGU16_03930"/>
<dbReference type="PROSITE" id="PS50933">
    <property type="entry name" value="CHRD"/>
    <property type="match status" value="1"/>
</dbReference>
<evidence type="ECO:0000256" key="1">
    <source>
        <dbReference type="SAM" id="SignalP"/>
    </source>
</evidence>
<dbReference type="InterPro" id="IPR010895">
    <property type="entry name" value="CHRD"/>
</dbReference>
<keyword evidence="1" id="KW-0732">Signal</keyword>
<sequence>MITIQKLSMVAVLWALASGVALADTVELKADLEPSSEVPPRVSHGHGALSATFDTSTRTLKWTATYESLSGPVTMAHFHGPAPVGQNAKVQVPIDKNALASPIKGSATLTEQQVTDLMGGQWYFNVHTAQNPTGEIRGQVLPAN</sequence>
<evidence type="ECO:0000259" key="2">
    <source>
        <dbReference type="PROSITE" id="PS50933"/>
    </source>
</evidence>
<dbReference type="AlphaFoldDB" id="A0A7I8BFD5"/>
<protein>
    <submittedName>
        <fullName evidence="3">CHRD domain-containing protein</fullName>
    </submittedName>
</protein>
<gene>
    <name evidence="3" type="ORF">PPGU16_03930</name>
</gene>
<name>A0A7I8BFD5_9BURK</name>
<feature type="chain" id="PRO_5029892372" evidence="1">
    <location>
        <begin position="24"/>
        <end position="144"/>
    </location>
</feature>
<organism evidence="3 4">
    <name type="scientific">Paraburkholderia largidicola</name>
    <dbReference type="NCBI Taxonomy" id="3014751"/>
    <lineage>
        <taxon>Bacteria</taxon>
        <taxon>Pseudomonadati</taxon>
        <taxon>Pseudomonadota</taxon>
        <taxon>Betaproteobacteria</taxon>
        <taxon>Burkholderiales</taxon>
        <taxon>Burkholderiaceae</taxon>
        <taxon>Paraburkholderia</taxon>
    </lineage>
</organism>
<feature type="signal peptide" evidence="1">
    <location>
        <begin position="1"/>
        <end position="23"/>
    </location>
</feature>
<accession>A0A7I8BFD5</accession>
<feature type="domain" description="CHRD" evidence="2">
    <location>
        <begin position="24"/>
        <end position="144"/>
    </location>
</feature>
<evidence type="ECO:0000313" key="3">
    <source>
        <dbReference type="EMBL" id="BCF87326.1"/>
    </source>
</evidence>
<dbReference type="RefSeq" id="WP_180721473.1">
    <property type="nucleotide sequence ID" value="NZ_AP023174.1"/>
</dbReference>
<reference evidence="3 4" key="1">
    <citation type="journal article" date="2020" name="Genes (Basel)">
        <title>Genomic Comparison of Insect Gut Symbionts from Divergent Burkholderia Subclades.</title>
        <authorList>
            <person name="Takeshita K."/>
            <person name="Kikuchi Y."/>
        </authorList>
    </citation>
    <scope>NUCLEOTIDE SEQUENCE [LARGE SCALE GENOMIC DNA]</scope>
    <source>
        <strain evidence="3 4">PGU16</strain>
    </source>
</reference>
<dbReference type="EMBL" id="AP023174">
    <property type="protein sequence ID" value="BCF87326.1"/>
    <property type="molecule type" value="Genomic_DNA"/>
</dbReference>
<keyword evidence="4" id="KW-1185">Reference proteome</keyword>
<evidence type="ECO:0000313" key="4">
    <source>
        <dbReference type="Proteomes" id="UP000510888"/>
    </source>
</evidence>